<organism evidence="1 2">
    <name type="scientific">Funneliformis geosporum</name>
    <dbReference type="NCBI Taxonomy" id="1117311"/>
    <lineage>
        <taxon>Eukaryota</taxon>
        <taxon>Fungi</taxon>
        <taxon>Fungi incertae sedis</taxon>
        <taxon>Mucoromycota</taxon>
        <taxon>Glomeromycotina</taxon>
        <taxon>Glomeromycetes</taxon>
        <taxon>Glomerales</taxon>
        <taxon>Glomeraceae</taxon>
        <taxon>Funneliformis</taxon>
    </lineage>
</organism>
<feature type="non-terminal residue" evidence="1">
    <location>
        <position position="289"/>
    </location>
</feature>
<keyword evidence="2" id="KW-1185">Reference proteome</keyword>
<gene>
    <name evidence="1" type="ORF">FWILDA_LOCUS12913</name>
</gene>
<dbReference type="AlphaFoldDB" id="A0A9W4T1K6"/>
<dbReference type="EMBL" id="CAMKVN010004460">
    <property type="protein sequence ID" value="CAI2187114.1"/>
    <property type="molecule type" value="Genomic_DNA"/>
</dbReference>
<reference evidence="1" key="1">
    <citation type="submission" date="2022-08" db="EMBL/GenBank/DDBJ databases">
        <authorList>
            <person name="Kallberg Y."/>
            <person name="Tangrot J."/>
            <person name="Rosling A."/>
        </authorList>
    </citation>
    <scope>NUCLEOTIDE SEQUENCE</scope>
    <source>
        <strain evidence="1">Wild A</strain>
    </source>
</reference>
<dbReference type="OrthoDB" id="2434645at2759"/>
<proteinExistence type="predicted"/>
<protein>
    <submittedName>
        <fullName evidence="1">12848_t:CDS:1</fullName>
    </submittedName>
</protein>
<name>A0A9W4T1K6_9GLOM</name>
<comment type="caution">
    <text evidence="1">The sequence shown here is derived from an EMBL/GenBank/DDBJ whole genome shotgun (WGS) entry which is preliminary data.</text>
</comment>
<accession>A0A9W4T1K6</accession>
<dbReference type="Proteomes" id="UP001153678">
    <property type="component" value="Unassembled WGS sequence"/>
</dbReference>
<evidence type="ECO:0000313" key="2">
    <source>
        <dbReference type="Proteomes" id="UP001153678"/>
    </source>
</evidence>
<evidence type="ECO:0000313" key="1">
    <source>
        <dbReference type="EMBL" id="CAI2187114.1"/>
    </source>
</evidence>
<sequence length="289" mass="33326">MNTQDPTPPTFITKKCCPKFSPVWSHFTLYAKKAGGHYSGACNFCEFKISTATVSSLKERLANVCKNVPEAVKLEYLKKRAGDIKEPISDNYSDLLTNYSIKQLLCWDEFYQHCKIVADILKPIRQGLKPTLFRRLSLIATQMLKNMGHNKADCQTLVAQIRKFDLKQVPFDLPYAENYNTPLIWWMTCKSFPNFLETIAIRIFGMTPYSASSIAKIQRFCILEMQNELHYTGEKMSVKEMIRLLTDSINDELDEDEDENDVDIDLKEDLETVIDVESEDFDLEDLVNE</sequence>